<reference evidence="1 2" key="1">
    <citation type="submission" date="2015-09" db="EMBL/GenBank/DDBJ databases">
        <title>Trachymyrmex cornetzi WGS genome.</title>
        <authorList>
            <person name="Nygaard S."/>
            <person name="Hu H."/>
            <person name="Boomsma J."/>
            <person name="Zhang G."/>
        </authorList>
    </citation>
    <scope>NUCLEOTIDE SEQUENCE [LARGE SCALE GENOMIC DNA]</scope>
    <source>
        <strain evidence="1">Tcor2-1</strain>
        <tissue evidence="1">Whole body</tissue>
    </source>
</reference>
<organism evidence="1 2">
    <name type="scientific">Trachymyrmex cornetzi</name>
    <dbReference type="NCBI Taxonomy" id="471704"/>
    <lineage>
        <taxon>Eukaryota</taxon>
        <taxon>Metazoa</taxon>
        <taxon>Ecdysozoa</taxon>
        <taxon>Arthropoda</taxon>
        <taxon>Hexapoda</taxon>
        <taxon>Insecta</taxon>
        <taxon>Pterygota</taxon>
        <taxon>Neoptera</taxon>
        <taxon>Endopterygota</taxon>
        <taxon>Hymenoptera</taxon>
        <taxon>Apocrita</taxon>
        <taxon>Aculeata</taxon>
        <taxon>Formicoidea</taxon>
        <taxon>Formicidae</taxon>
        <taxon>Myrmicinae</taxon>
        <taxon>Trachymyrmex</taxon>
    </lineage>
</organism>
<sequence>MENMLSDNNTYEVINKDPTRKIISDLRQICELHFQDNQIIREDVIPMTDGSTVTVPRKKSLLKEDAVPSIFPMPTPAKSNFYYVNSITEKKQQEKHNEGISTVTPTQNLLQRPVSIPDACVSQNPVAHNSQDVANGRDLQLQTWAGMISDLKNLTLPSEYWISVFQEEFAMWTCWIDDLSVCQRNVILAKNMTYRVSIYKLYYKVMNIYIYCKIICRRIV</sequence>
<proteinExistence type="predicted"/>
<dbReference type="EMBL" id="KQ978828">
    <property type="protein sequence ID" value="KYN28035.1"/>
    <property type="molecule type" value="Genomic_DNA"/>
</dbReference>
<evidence type="ECO:0008006" key="3">
    <source>
        <dbReference type="Google" id="ProtNLM"/>
    </source>
</evidence>
<dbReference type="AlphaFoldDB" id="A0A151JNH2"/>
<keyword evidence="2" id="KW-1185">Reference proteome</keyword>
<evidence type="ECO:0000313" key="1">
    <source>
        <dbReference type="EMBL" id="KYN28035.1"/>
    </source>
</evidence>
<gene>
    <name evidence="1" type="ORF">ALC57_02553</name>
</gene>
<dbReference type="Proteomes" id="UP000078492">
    <property type="component" value="Unassembled WGS sequence"/>
</dbReference>
<protein>
    <recommendedName>
        <fullName evidence="3">THAP-type domain-containing protein</fullName>
    </recommendedName>
</protein>
<accession>A0A151JNH2</accession>
<evidence type="ECO:0000313" key="2">
    <source>
        <dbReference type="Proteomes" id="UP000078492"/>
    </source>
</evidence>
<name>A0A151JNH2_9HYME</name>